<sequence length="152" mass="16206">MPRQRRSAPAPRQQTRSAHTATAPTHQAPPQHSYPAAHPPQPVQAQSSQPGLFGQMASTAAGVAVGSTIGHTLGAGITSMFGGSSSSAPAEAAPQQQQVAAYQQQQTQEQAKHCDADARNFTRCLEDNSGNMQICDYYLQQLKACQEASRQY</sequence>
<dbReference type="GO" id="GO:0005739">
    <property type="term" value="C:mitochondrion"/>
    <property type="evidence" value="ECO:0007669"/>
    <property type="project" value="TreeGrafter"/>
</dbReference>
<dbReference type="OMA" id="CDADARN"/>
<dbReference type="AlphaFoldDB" id="M3JTS2"/>
<evidence type="ECO:0008006" key="4">
    <source>
        <dbReference type="Google" id="ProtNLM"/>
    </source>
</evidence>
<feature type="compositionally biased region" description="Low complexity" evidence="1">
    <location>
        <begin position="88"/>
        <end position="109"/>
    </location>
</feature>
<dbReference type="InterPro" id="IPR055304">
    <property type="entry name" value="CHCHD2/10-like"/>
</dbReference>
<evidence type="ECO:0000256" key="1">
    <source>
        <dbReference type="SAM" id="MobiDB-lite"/>
    </source>
</evidence>
<accession>M3JTS2</accession>
<dbReference type="eggNOG" id="KOG4090">
    <property type="taxonomic scope" value="Eukaryota"/>
</dbReference>
<name>M3JTS2_CANMX</name>
<dbReference type="OrthoDB" id="1106148at2759"/>
<evidence type="ECO:0000313" key="3">
    <source>
        <dbReference type="Proteomes" id="UP000011777"/>
    </source>
</evidence>
<feature type="region of interest" description="Disordered" evidence="1">
    <location>
        <begin position="1"/>
        <end position="53"/>
    </location>
</feature>
<dbReference type="HOGENOM" id="CLU_093520_0_1_1"/>
<dbReference type="GO" id="GO:0005634">
    <property type="term" value="C:nucleus"/>
    <property type="evidence" value="ECO:0007669"/>
    <property type="project" value="TreeGrafter"/>
</dbReference>
<evidence type="ECO:0000313" key="2">
    <source>
        <dbReference type="EMBL" id="EMG45754.1"/>
    </source>
</evidence>
<reference evidence="2 3" key="1">
    <citation type="submission" date="2013-02" db="EMBL/GenBank/DDBJ databases">
        <title>Genome sequence of Candida maltosa Xu316, a potential industrial strain for xylitol and ethanol production.</title>
        <authorList>
            <person name="Yu J."/>
            <person name="Wang Q."/>
            <person name="Geng X."/>
            <person name="Bao W."/>
            <person name="He P."/>
            <person name="Cai J."/>
        </authorList>
    </citation>
    <scope>NUCLEOTIDE SEQUENCE [LARGE SCALE GENOMIC DNA]</scope>
    <source>
        <strain evidence="3">Xu316</strain>
    </source>
</reference>
<comment type="caution">
    <text evidence="2">The sequence shown here is derived from an EMBL/GenBank/DDBJ whole genome shotgun (WGS) entry which is preliminary data.</text>
</comment>
<gene>
    <name evidence="2" type="ORF">G210_4041</name>
</gene>
<feature type="region of interest" description="Disordered" evidence="1">
    <location>
        <begin position="74"/>
        <end position="110"/>
    </location>
</feature>
<protein>
    <recommendedName>
        <fullName evidence="4">CHCH domain-containing protein</fullName>
    </recommendedName>
</protein>
<feature type="compositionally biased region" description="Low complexity" evidence="1">
    <location>
        <begin position="7"/>
        <end position="31"/>
    </location>
</feature>
<dbReference type="Proteomes" id="UP000011777">
    <property type="component" value="Unassembled WGS sequence"/>
</dbReference>
<proteinExistence type="predicted"/>
<dbReference type="STRING" id="1245528.M3JTS2"/>
<dbReference type="PANTHER" id="PTHR13523:SF2">
    <property type="entry name" value="COILED-COIL-HELIX-COILED-COIL-HELIX DOMAIN CONTAINING 2, ISOFORM A-RELATED"/>
    <property type="match status" value="1"/>
</dbReference>
<dbReference type="GO" id="GO:0007005">
    <property type="term" value="P:mitochondrion organization"/>
    <property type="evidence" value="ECO:0007669"/>
    <property type="project" value="InterPro"/>
</dbReference>
<keyword evidence="3" id="KW-1185">Reference proteome</keyword>
<dbReference type="EMBL" id="AOGT01002337">
    <property type="protein sequence ID" value="EMG45754.1"/>
    <property type="molecule type" value="Genomic_DNA"/>
</dbReference>
<dbReference type="PANTHER" id="PTHR13523">
    <property type="entry name" value="COILED-COIL-HELIX-COILED-COIL-HELIX DOMAIN CONTAINING 2/NUR77"/>
    <property type="match status" value="1"/>
</dbReference>
<organism evidence="2 3">
    <name type="scientific">Candida maltosa (strain Xu316)</name>
    <name type="common">Yeast</name>
    <dbReference type="NCBI Taxonomy" id="1245528"/>
    <lineage>
        <taxon>Eukaryota</taxon>
        <taxon>Fungi</taxon>
        <taxon>Dikarya</taxon>
        <taxon>Ascomycota</taxon>
        <taxon>Saccharomycotina</taxon>
        <taxon>Pichiomycetes</taxon>
        <taxon>Debaryomycetaceae</taxon>
        <taxon>Candida/Lodderomyces clade</taxon>
        <taxon>Candida</taxon>
    </lineage>
</organism>